<evidence type="ECO:0000313" key="14">
    <source>
        <dbReference type="Proteomes" id="UP000003374"/>
    </source>
</evidence>
<dbReference type="Pfam" id="PF17820">
    <property type="entry name" value="PDZ_6"/>
    <property type="match status" value="1"/>
</dbReference>
<evidence type="ECO:0000256" key="5">
    <source>
        <dbReference type="ARBA" id="ARBA00022692"/>
    </source>
</evidence>
<reference evidence="13 14" key="1">
    <citation type="submission" date="2006-02" db="EMBL/GenBank/DDBJ databases">
        <authorList>
            <person name="Waterbury J."/>
            <person name="Ferriera S."/>
            <person name="Johnson J."/>
            <person name="Kravitz S."/>
            <person name="Halpern A."/>
            <person name="Remington K."/>
            <person name="Beeson K."/>
            <person name="Tran B."/>
            <person name="Rogers Y.-H."/>
            <person name="Friedman R."/>
            <person name="Venter J.C."/>
        </authorList>
    </citation>
    <scope>NUCLEOTIDE SEQUENCE [LARGE SCALE GENOMIC DNA]</scope>
    <source>
        <strain evidence="13 14">Nb-231</strain>
    </source>
</reference>
<dbReference type="RefSeq" id="WP_004999130.1">
    <property type="nucleotide sequence ID" value="NZ_CH672427.1"/>
</dbReference>
<keyword evidence="4" id="KW-0645">Protease</keyword>
<organism evidence="13 14">
    <name type="scientific">Nitrococcus mobilis Nb-231</name>
    <dbReference type="NCBI Taxonomy" id="314278"/>
    <lineage>
        <taxon>Bacteria</taxon>
        <taxon>Pseudomonadati</taxon>
        <taxon>Pseudomonadota</taxon>
        <taxon>Gammaproteobacteria</taxon>
        <taxon>Chromatiales</taxon>
        <taxon>Ectothiorhodospiraceae</taxon>
        <taxon>Nitrococcus</taxon>
    </lineage>
</organism>
<dbReference type="SMART" id="SM00228">
    <property type="entry name" value="PDZ"/>
    <property type="match status" value="2"/>
</dbReference>
<dbReference type="Pfam" id="PF02163">
    <property type="entry name" value="Peptidase_M50"/>
    <property type="match status" value="1"/>
</dbReference>
<evidence type="ECO:0000256" key="6">
    <source>
        <dbReference type="ARBA" id="ARBA00022801"/>
    </source>
</evidence>
<dbReference type="InterPro" id="IPR041489">
    <property type="entry name" value="PDZ_6"/>
</dbReference>
<feature type="domain" description="PDZ" evidence="12">
    <location>
        <begin position="210"/>
        <end position="279"/>
    </location>
</feature>
<dbReference type="NCBIfam" id="TIGR00054">
    <property type="entry name" value="RIP metalloprotease RseP"/>
    <property type="match status" value="1"/>
</dbReference>
<evidence type="ECO:0000259" key="12">
    <source>
        <dbReference type="SMART" id="SM00228"/>
    </source>
</evidence>
<dbReference type="InterPro" id="IPR036034">
    <property type="entry name" value="PDZ_sf"/>
</dbReference>
<evidence type="ECO:0000256" key="1">
    <source>
        <dbReference type="ARBA" id="ARBA00001947"/>
    </source>
</evidence>
<dbReference type="EC" id="3.4.24.-" evidence="11"/>
<keyword evidence="9 11" id="KW-0482">Metalloprotease</keyword>
<evidence type="ECO:0000256" key="10">
    <source>
        <dbReference type="ARBA" id="ARBA00023136"/>
    </source>
</evidence>
<dbReference type="HOGENOM" id="CLU_025778_0_2_6"/>
<gene>
    <name evidence="13" type="ORF">NB231_01319</name>
</gene>
<dbReference type="GO" id="GO:0016020">
    <property type="term" value="C:membrane"/>
    <property type="evidence" value="ECO:0007669"/>
    <property type="project" value="UniProtKB-SubCell"/>
</dbReference>
<keyword evidence="8 11" id="KW-1133">Transmembrane helix</keyword>
<proteinExistence type="inferred from homology"/>
<name>A4BS29_9GAMM</name>
<keyword evidence="11" id="KW-0479">Metal-binding</keyword>
<sequence length="455" mass="49381">MGILIDVLAFVVAIGVLVIVHEFGHFWVARRMGIKVLRFSVGFGRPIWSRIGRDGTEYAVAGIPLGGYVKMLDEREAEVAEEQRAHAFNRKPIWARNLVVVAGPLFNFLFAILAYWAIFVIGSTELRPVIGKVVEGTPAASAGFQRGDEVRAIADEATPSWTDVLMELLDKGAGSGQLAVQVETEQGVEATRYLDLGEIGPLGKNPDVLGALGFRPWLPRVEPKVSQVLPDSAAAAAGIEPGMTIVRADGQPIDIWQDLVRYVQARPGEQTTFTIEQHGQQRQVVVTLGSRRAENGTRVGVLGVMPVVPQQDIESLHHTVQYGPIEAIGRALNQTWDASALTVKMLWRMVSGEASMKNLSGPINIAQYAGVSASLGVTPFLKFLAIVSISLGVINLLPVPVLDGGHLLYNSIEWVKGRPLSDRAQGIGQQIGIVLLVFLMVFAFYNDLARLFGPQ</sequence>
<dbReference type="SUPFAM" id="SSF50156">
    <property type="entry name" value="PDZ domain-like"/>
    <property type="match status" value="2"/>
</dbReference>
<dbReference type="OrthoDB" id="9782003at2"/>
<feature type="domain" description="PDZ" evidence="12">
    <location>
        <begin position="114"/>
        <end position="186"/>
    </location>
</feature>
<keyword evidence="6 11" id="KW-0378">Hydrolase</keyword>
<feature type="transmembrane region" description="Helical" evidence="11">
    <location>
        <begin position="426"/>
        <end position="445"/>
    </location>
</feature>
<evidence type="ECO:0000256" key="7">
    <source>
        <dbReference type="ARBA" id="ARBA00022833"/>
    </source>
</evidence>
<dbReference type="eggNOG" id="COG0750">
    <property type="taxonomic scope" value="Bacteria"/>
</dbReference>
<dbReference type="GO" id="GO:0004222">
    <property type="term" value="F:metalloendopeptidase activity"/>
    <property type="evidence" value="ECO:0007669"/>
    <property type="project" value="InterPro"/>
</dbReference>
<feature type="transmembrane region" description="Helical" evidence="11">
    <location>
        <begin position="383"/>
        <end position="405"/>
    </location>
</feature>
<keyword evidence="10 11" id="KW-0472">Membrane</keyword>
<comment type="cofactor">
    <cofactor evidence="1 11">
        <name>Zn(2+)</name>
        <dbReference type="ChEBI" id="CHEBI:29105"/>
    </cofactor>
</comment>
<dbReference type="CDD" id="cd06163">
    <property type="entry name" value="S2P-M50_PDZ_RseP-like"/>
    <property type="match status" value="2"/>
</dbReference>
<dbReference type="InterPro" id="IPR008915">
    <property type="entry name" value="Peptidase_M50"/>
</dbReference>
<protein>
    <recommendedName>
        <fullName evidence="11">Zinc metalloprotease</fullName>
        <ecNumber evidence="11">3.4.24.-</ecNumber>
    </recommendedName>
</protein>
<dbReference type="PANTHER" id="PTHR42837:SF2">
    <property type="entry name" value="MEMBRANE METALLOPROTEASE ARASP2, CHLOROPLASTIC-RELATED"/>
    <property type="match status" value="1"/>
</dbReference>
<evidence type="ECO:0000256" key="3">
    <source>
        <dbReference type="ARBA" id="ARBA00007931"/>
    </source>
</evidence>
<evidence type="ECO:0000256" key="8">
    <source>
        <dbReference type="ARBA" id="ARBA00022989"/>
    </source>
</evidence>
<accession>A4BS29</accession>
<evidence type="ECO:0000313" key="13">
    <source>
        <dbReference type="EMBL" id="EAR21508.1"/>
    </source>
</evidence>
<dbReference type="PANTHER" id="PTHR42837">
    <property type="entry name" value="REGULATOR OF SIGMA-E PROTEASE RSEP"/>
    <property type="match status" value="1"/>
</dbReference>
<dbReference type="Proteomes" id="UP000003374">
    <property type="component" value="Unassembled WGS sequence"/>
</dbReference>
<dbReference type="InterPro" id="IPR004387">
    <property type="entry name" value="Pept_M50_Zn"/>
</dbReference>
<dbReference type="CDD" id="cd23081">
    <property type="entry name" value="cpPDZ_EcRseP-like"/>
    <property type="match status" value="1"/>
</dbReference>
<dbReference type="AlphaFoldDB" id="A4BS29"/>
<comment type="similarity">
    <text evidence="3 11">Belongs to the peptidase M50B family.</text>
</comment>
<comment type="caution">
    <text evidence="13">The sequence shown here is derived from an EMBL/GenBank/DDBJ whole genome shotgun (WGS) entry which is preliminary data.</text>
</comment>
<feature type="transmembrane region" description="Helical" evidence="11">
    <location>
        <begin position="6"/>
        <end position="28"/>
    </location>
</feature>
<feature type="transmembrane region" description="Helical" evidence="11">
    <location>
        <begin position="98"/>
        <end position="118"/>
    </location>
</feature>
<keyword evidence="14" id="KW-1185">Reference proteome</keyword>
<dbReference type="Gene3D" id="2.30.42.10">
    <property type="match status" value="2"/>
</dbReference>
<keyword evidence="7 11" id="KW-0862">Zinc</keyword>
<keyword evidence="5 11" id="KW-0812">Transmembrane</keyword>
<dbReference type="GO" id="GO:0046872">
    <property type="term" value="F:metal ion binding"/>
    <property type="evidence" value="ECO:0007669"/>
    <property type="project" value="UniProtKB-KW"/>
</dbReference>
<dbReference type="GO" id="GO:0006508">
    <property type="term" value="P:proteolysis"/>
    <property type="evidence" value="ECO:0007669"/>
    <property type="project" value="UniProtKB-KW"/>
</dbReference>
<comment type="subcellular location">
    <subcellularLocation>
        <location evidence="2">Membrane</location>
        <topology evidence="2">Multi-pass membrane protein</topology>
    </subcellularLocation>
</comment>
<evidence type="ECO:0000256" key="11">
    <source>
        <dbReference type="RuleBase" id="RU362031"/>
    </source>
</evidence>
<evidence type="ECO:0000256" key="2">
    <source>
        <dbReference type="ARBA" id="ARBA00004141"/>
    </source>
</evidence>
<dbReference type="STRING" id="314278.NB231_01319"/>
<evidence type="ECO:0000256" key="4">
    <source>
        <dbReference type="ARBA" id="ARBA00022670"/>
    </source>
</evidence>
<evidence type="ECO:0000256" key="9">
    <source>
        <dbReference type="ARBA" id="ARBA00023049"/>
    </source>
</evidence>
<dbReference type="EMBL" id="AAOF01000008">
    <property type="protein sequence ID" value="EAR21508.1"/>
    <property type="molecule type" value="Genomic_DNA"/>
</dbReference>
<dbReference type="InterPro" id="IPR001478">
    <property type="entry name" value="PDZ"/>
</dbReference>